<dbReference type="EMBL" id="VSSQ01001811">
    <property type="protein sequence ID" value="MPM11293.1"/>
    <property type="molecule type" value="Genomic_DNA"/>
</dbReference>
<accession>A0A644XAU4</accession>
<dbReference type="AlphaFoldDB" id="A0A644XAU4"/>
<evidence type="ECO:0000313" key="1">
    <source>
        <dbReference type="EMBL" id="MPM11293.1"/>
    </source>
</evidence>
<sequence>MRNETRSVAFNKEFQCGICFRAVLLGHEPLKPVLPHDVFFRQTEDIAAFPVNHSYVAFQIRCDKHDGSQVQIHLRPVAFLFDRFFRQKTLRDDTRNSAHASFVVCQRDGKDDGFIRFAANGLLNGHRNAAGDHLLIAFFPKRGAVSTEHFACALADGKRFRRNAVVFHHLLVQGNISELVVLDEYEITAGTD</sequence>
<protein>
    <submittedName>
        <fullName evidence="1">Uncharacterized protein</fullName>
    </submittedName>
</protein>
<name>A0A644XAU4_9ZZZZ</name>
<reference evidence="1" key="1">
    <citation type="submission" date="2019-08" db="EMBL/GenBank/DDBJ databases">
        <authorList>
            <person name="Kucharzyk K."/>
            <person name="Murdoch R.W."/>
            <person name="Higgins S."/>
            <person name="Loffler F."/>
        </authorList>
    </citation>
    <scope>NUCLEOTIDE SEQUENCE</scope>
</reference>
<comment type="caution">
    <text evidence="1">The sequence shown here is derived from an EMBL/GenBank/DDBJ whole genome shotgun (WGS) entry which is preliminary data.</text>
</comment>
<organism evidence="1">
    <name type="scientific">bioreactor metagenome</name>
    <dbReference type="NCBI Taxonomy" id="1076179"/>
    <lineage>
        <taxon>unclassified sequences</taxon>
        <taxon>metagenomes</taxon>
        <taxon>ecological metagenomes</taxon>
    </lineage>
</organism>
<gene>
    <name evidence="1" type="ORF">SDC9_57635</name>
</gene>
<proteinExistence type="predicted"/>